<evidence type="ECO:0000256" key="2">
    <source>
        <dbReference type="ARBA" id="ARBA00012282"/>
    </source>
</evidence>
<dbReference type="SMART" id="SM00052">
    <property type="entry name" value="EAL"/>
    <property type="match status" value="1"/>
</dbReference>
<evidence type="ECO:0000256" key="8">
    <source>
        <dbReference type="ARBA" id="ARBA00023136"/>
    </source>
</evidence>
<protein>
    <recommendedName>
        <fullName evidence="2">cyclic-guanylate-specific phosphodiesterase</fullName>
        <ecNumber evidence="2">3.1.4.52</ecNumber>
    </recommendedName>
</protein>
<comment type="subcellular location">
    <subcellularLocation>
        <location evidence="1">Cell membrane</location>
        <topology evidence="1">Multi-pass membrane protein</topology>
    </subcellularLocation>
</comment>
<keyword evidence="3" id="KW-1003">Cell membrane</keyword>
<evidence type="ECO:0000256" key="3">
    <source>
        <dbReference type="ARBA" id="ARBA00022475"/>
    </source>
</evidence>
<keyword evidence="13" id="KW-1185">Reference proteome</keyword>
<comment type="catalytic activity">
    <reaction evidence="9">
        <text>3',3'-c-di-GMP + H2O = 5'-phosphoguanylyl(3'-&gt;5')guanosine + H(+)</text>
        <dbReference type="Rhea" id="RHEA:24902"/>
        <dbReference type="ChEBI" id="CHEBI:15377"/>
        <dbReference type="ChEBI" id="CHEBI:15378"/>
        <dbReference type="ChEBI" id="CHEBI:58754"/>
        <dbReference type="ChEBI" id="CHEBI:58805"/>
        <dbReference type="EC" id="3.1.4.52"/>
    </reaction>
</comment>
<evidence type="ECO:0000256" key="4">
    <source>
        <dbReference type="ARBA" id="ARBA00022636"/>
    </source>
</evidence>
<proteinExistence type="predicted"/>
<evidence type="ECO:0000256" key="6">
    <source>
        <dbReference type="ARBA" id="ARBA00022801"/>
    </source>
</evidence>
<dbReference type="InterPro" id="IPR024744">
    <property type="entry name" value="CSS-motif_dom"/>
</dbReference>
<dbReference type="PANTHER" id="PTHR33121:SF79">
    <property type="entry name" value="CYCLIC DI-GMP PHOSPHODIESTERASE PDED-RELATED"/>
    <property type="match status" value="1"/>
</dbReference>
<keyword evidence="7 10" id="KW-1133">Transmembrane helix</keyword>
<dbReference type="SUPFAM" id="SSF141868">
    <property type="entry name" value="EAL domain-like"/>
    <property type="match status" value="1"/>
</dbReference>
<evidence type="ECO:0000256" key="7">
    <source>
        <dbReference type="ARBA" id="ARBA00022989"/>
    </source>
</evidence>
<dbReference type="PANTHER" id="PTHR33121">
    <property type="entry name" value="CYCLIC DI-GMP PHOSPHODIESTERASE PDEF"/>
    <property type="match status" value="1"/>
</dbReference>
<feature type="transmembrane region" description="Helical" evidence="10">
    <location>
        <begin position="12"/>
        <end position="33"/>
    </location>
</feature>
<evidence type="ECO:0000313" key="13">
    <source>
        <dbReference type="Proteomes" id="UP000627464"/>
    </source>
</evidence>
<dbReference type="EC" id="3.1.4.52" evidence="2"/>
<dbReference type="Pfam" id="PF00563">
    <property type="entry name" value="EAL"/>
    <property type="match status" value="1"/>
</dbReference>
<dbReference type="PROSITE" id="PS50883">
    <property type="entry name" value="EAL"/>
    <property type="match status" value="1"/>
</dbReference>
<dbReference type="InterPro" id="IPR050706">
    <property type="entry name" value="Cyclic-di-GMP_PDE-like"/>
</dbReference>
<dbReference type="EMBL" id="BMFZ01000003">
    <property type="protein sequence ID" value="GGA41132.1"/>
    <property type="molecule type" value="Genomic_DNA"/>
</dbReference>
<sequence>MPFSQISFAKYHYYRLALAVAIGLLTLILTLGIRIYEQTRVISQDQQRIARHTIQKLEALLQPANAVPFAPLIQPGQNCLSQQPTLQRMVSLLQTLRAIALVRDDKILCSSLIGSVSYDFNQLLPQLALGASHLQLRTSTHGADSIPTLVLWHPDGSDKDNGLLFVYNIGVLTNFLLEPQPPYAQSIVLNVLDKSLEYGKNQITPRIDMTQTPIVFTRSGIYDFSVSIYGDDASTLAWRELLTHLPLSLLISLLTAFAIYLLSGSRISLAYPISQAISHREFQVYCQPIINSADGRCVGIETLMRWKNHREEWISPDVFIPLAEQHGLIIPLTRYLIKQVVEKLALFPARSDFYISINVAAQHFNEMVIVDDIRQLWLSAEPRLSLMLELTERTHLQELTTEQISELKEMGIMLAIDDFGTGHSSLSYLKTLTPDVLKIDQAFTASIGTDAINATVTDTIITLAQRLKVKLIAEGVETLEQADYMRKRKVDALQGYYFSRPMPIDIFPSWLEHYEKDEMNAFSPVI</sequence>
<name>A0ABQ1GCP9_9GAMM</name>
<dbReference type="Gene3D" id="3.20.20.450">
    <property type="entry name" value="EAL domain"/>
    <property type="match status" value="1"/>
</dbReference>
<dbReference type="Pfam" id="PF12792">
    <property type="entry name" value="CSS-motif"/>
    <property type="match status" value="1"/>
</dbReference>
<dbReference type="InterPro" id="IPR035919">
    <property type="entry name" value="EAL_sf"/>
</dbReference>
<keyword evidence="4" id="KW-0973">c-di-GMP</keyword>
<feature type="domain" description="EAL" evidence="11">
    <location>
        <begin position="266"/>
        <end position="515"/>
    </location>
</feature>
<keyword evidence="8 10" id="KW-0472">Membrane</keyword>
<evidence type="ECO:0000256" key="1">
    <source>
        <dbReference type="ARBA" id="ARBA00004651"/>
    </source>
</evidence>
<reference evidence="13" key="1">
    <citation type="journal article" date="2019" name="Int. J. Syst. Evol. Microbiol.">
        <title>The Global Catalogue of Microorganisms (GCM) 10K type strain sequencing project: providing services to taxonomists for standard genome sequencing and annotation.</title>
        <authorList>
            <consortium name="The Broad Institute Genomics Platform"/>
            <consortium name="The Broad Institute Genome Sequencing Center for Infectious Disease"/>
            <person name="Wu L."/>
            <person name="Ma J."/>
        </authorList>
    </citation>
    <scope>NUCLEOTIDE SEQUENCE [LARGE SCALE GENOMIC DNA]</scope>
    <source>
        <strain evidence="13">CGMCC 1.12806</strain>
    </source>
</reference>
<dbReference type="RefSeq" id="WP_188472095.1">
    <property type="nucleotide sequence ID" value="NZ_BMFZ01000003.1"/>
</dbReference>
<evidence type="ECO:0000313" key="12">
    <source>
        <dbReference type="EMBL" id="GGA41132.1"/>
    </source>
</evidence>
<evidence type="ECO:0000256" key="5">
    <source>
        <dbReference type="ARBA" id="ARBA00022692"/>
    </source>
</evidence>
<organism evidence="12 13">
    <name type="scientific">Hafnia psychrotolerans</name>
    <dbReference type="NCBI Taxonomy" id="1477018"/>
    <lineage>
        <taxon>Bacteria</taxon>
        <taxon>Pseudomonadati</taxon>
        <taxon>Pseudomonadota</taxon>
        <taxon>Gammaproteobacteria</taxon>
        <taxon>Enterobacterales</taxon>
        <taxon>Hafniaceae</taxon>
        <taxon>Hafnia</taxon>
    </lineage>
</organism>
<evidence type="ECO:0000256" key="9">
    <source>
        <dbReference type="ARBA" id="ARBA00034290"/>
    </source>
</evidence>
<comment type="caution">
    <text evidence="12">The sequence shown here is derived from an EMBL/GenBank/DDBJ whole genome shotgun (WGS) entry which is preliminary data.</text>
</comment>
<keyword evidence="5 10" id="KW-0812">Transmembrane</keyword>
<keyword evidence="6" id="KW-0378">Hydrolase</keyword>
<dbReference type="Proteomes" id="UP000627464">
    <property type="component" value="Unassembled WGS sequence"/>
</dbReference>
<gene>
    <name evidence="12" type="ORF">GCM10011328_15100</name>
</gene>
<dbReference type="InterPro" id="IPR001633">
    <property type="entry name" value="EAL_dom"/>
</dbReference>
<evidence type="ECO:0000256" key="10">
    <source>
        <dbReference type="SAM" id="Phobius"/>
    </source>
</evidence>
<evidence type="ECO:0000259" key="11">
    <source>
        <dbReference type="PROSITE" id="PS50883"/>
    </source>
</evidence>
<dbReference type="CDD" id="cd01948">
    <property type="entry name" value="EAL"/>
    <property type="match status" value="1"/>
</dbReference>
<accession>A0ABQ1GCP9</accession>